<dbReference type="PRINTS" id="PR01415">
    <property type="entry name" value="ANKYRIN"/>
</dbReference>
<evidence type="ECO:0000256" key="4">
    <source>
        <dbReference type="SAM" id="Phobius"/>
    </source>
</evidence>
<dbReference type="OrthoDB" id="539213at2759"/>
<dbReference type="GO" id="GO:0004842">
    <property type="term" value="F:ubiquitin-protein transferase activity"/>
    <property type="evidence" value="ECO:0007669"/>
    <property type="project" value="TreeGrafter"/>
</dbReference>
<accession>A0A1V9ZBU2</accession>
<evidence type="ECO:0000313" key="5">
    <source>
        <dbReference type="EMBL" id="OQR95454.1"/>
    </source>
</evidence>
<keyword evidence="1" id="KW-0677">Repeat</keyword>
<dbReference type="EMBL" id="JNBS01002105">
    <property type="protein sequence ID" value="OQR95454.1"/>
    <property type="molecule type" value="Genomic_DNA"/>
</dbReference>
<proteinExistence type="predicted"/>
<evidence type="ECO:0000256" key="2">
    <source>
        <dbReference type="ARBA" id="ARBA00023043"/>
    </source>
</evidence>
<dbReference type="InterPro" id="IPR002110">
    <property type="entry name" value="Ankyrin_rpt"/>
</dbReference>
<dbReference type="GO" id="GO:0085020">
    <property type="term" value="P:protein K6-linked ubiquitination"/>
    <property type="evidence" value="ECO:0007669"/>
    <property type="project" value="TreeGrafter"/>
</dbReference>
<dbReference type="PANTHER" id="PTHR24171">
    <property type="entry name" value="ANKYRIN REPEAT DOMAIN-CONTAINING PROTEIN 39-RELATED"/>
    <property type="match status" value="1"/>
</dbReference>
<keyword evidence="6" id="KW-1185">Reference proteome</keyword>
<organism evidence="5 6">
    <name type="scientific">Thraustotheca clavata</name>
    <dbReference type="NCBI Taxonomy" id="74557"/>
    <lineage>
        <taxon>Eukaryota</taxon>
        <taxon>Sar</taxon>
        <taxon>Stramenopiles</taxon>
        <taxon>Oomycota</taxon>
        <taxon>Saprolegniomycetes</taxon>
        <taxon>Saprolegniales</taxon>
        <taxon>Achlyaceae</taxon>
        <taxon>Thraustotheca</taxon>
    </lineage>
</organism>
<dbReference type="SMART" id="SM00248">
    <property type="entry name" value="ANK"/>
    <property type="match status" value="5"/>
</dbReference>
<comment type="caution">
    <text evidence="5">The sequence shown here is derived from an EMBL/GenBank/DDBJ whole genome shotgun (WGS) entry which is preliminary data.</text>
</comment>
<name>A0A1V9ZBU2_9STRA</name>
<evidence type="ECO:0000313" key="6">
    <source>
        <dbReference type="Proteomes" id="UP000243217"/>
    </source>
</evidence>
<keyword evidence="2 3" id="KW-0040">ANK repeat</keyword>
<evidence type="ECO:0000256" key="1">
    <source>
        <dbReference type="ARBA" id="ARBA00022737"/>
    </source>
</evidence>
<feature type="repeat" description="ANK" evidence="3">
    <location>
        <begin position="56"/>
        <end position="78"/>
    </location>
</feature>
<dbReference type="Proteomes" id="UP000243217">
    <property type="component" value="Unassembled WGS sequence"/>
</dbReference>
<keyword evidence="4" id="KW-1133">Transmembrane helix</keyword>
<protein>
    <submittedName>
        <fullName evidence="5">Uncharacterized protein</fullName>
    </submittedName>
</protein>
<dbReference type="Gene3D" id="1.25.40.20">
    <property type="entry name" value="Ankyrin repeat-containing domain"/>
    <property type="match status" value="2"/>
</dbReference>
<dbReference type="STRING" id="74557.A0A1V9ZBU2"/>
<dbReference type="AlphaFoldDB" id="A0A1V9ZBU2"/>
<sequence>MVICYMNSTLEKLTFVNRQSQIGLTPLHCAALNGHTAVVTLLLAEGAATDLTEEYFGRTPLHCAADYGHDEVVRLLLKAAHSGRVAFAKLLLKAGAVMHSEHKSVLPPIHLAAKTHTPDINTLKASNTLQYYNFNPANQGASFVVLSVLVGFGYVMANWAVDAMMIEYSQRDGNTRRTALINAVKHGCVTAATLLLQAGALVHSKDKVGSTPLHYAAYFGHTEVVKLLLRTEACVHIRNKDNMLPMDGAVEKGHTKVVQLLNAKDVLFPSIS</sequence>
<feature type="repeat" description="ANK" evidence="3">
    <location>
        <begin position="208"/>
        <end position="240"/>
    </location>
</feature>
<keyword evidence="4" id="KW-0812">Transmembrane</keyword>
<gene>
    <name evidence="5" type="ORF">THRCLA_07858</name>
</gene>
<dbReference type="SUPFAM" id="SSF48403">
    <property type="entry name" value="Ankyrin repeat"/>
    <property type="match status" value="1"/>
</dbReference>
<feature type="transmembrane region" description="Helical" evidence="4">
    <location>
        <begin position="140"/>
        <end position="161"/>
    </location>
</feature>
<reference evidence="5 6" key="1">
    <citation type="journal article" date="2014" name="Genome Biol. Evol.">
        <title>The secreted proteins of Achlya hypogyna and Thraustotheca clavata identify the ancestral oomycete secretome and reveal gene acquisitions by horizontal gene transfer.</title>
        <authorList>
            <person name="Misner I."/>
            <person name="Blouin N."/>
            <person name="Leonard G."/>
            <person name="Richards T.A."/>
            <person name="Lane C.E."/>
        </authorList>
    </citation>
    <scope>NUCLEOTIDE SEQUENCE [LARGE SCALE GENOMIC DNA]</scope>
    <source>
        <strain evidence="5 6">ATCC 34112</strain>
    </source>
</reference>
<dbReference type="Pfam" id="PF12796">
    <property type="entry name" value="Ank_2"/>
    <property type="match status" value="2"/>
</dbReference>
<dbReference type="InterPro" id="IPR036770">
    <property type="entry name" value="Ankyrin_rpt-contain_sf"/>
</dbReference>
<keyword evidence="4" id="KW-0472">Membrane</keyword>
<dbReference type="PROSITE" id="PS50088">
    <property type="entry name" value="ANK_REPEAT"/>
    <property type="match status" value="3"/>
</dbReference>
<dbReference type="PANTHER" id="PTHR24171:SF8">
    <property type="entry name" value="BRCA1-ASSOCIATED RING DOMAIN PROTEIN 1"/>
    <property type="match status" value="1"/>
</dbReference>
<feature type="repeat" description="ANK" evidence="3">
    <location>
        <begin position="22"/>
        <end position="54"/>
    </location>
</feature>
<dbReference type="PROSITE" id="PS50297">
    <property type="entry name" value="ANK_REP_REGION"/>
    <property type="match status" value="3"/>
</dbReference>
<evidence type="ECO:0000256" key="3">
    <source>
        <dbReference type="PROSITE-ProRule" id="PRU00023"/>
    </source>
</evidence>